<dbReference type="AlphaFoldDB" id="A0AAX4HNM0"/>
<sequence>MRTYNQWMDEYGVSHQNHTNQLIHKICVPLIMLTVVGFLWCIPTPAVFASIPFLNWATLFIAGCLCFYLSLNFIQFLGMIVQTFIMCFICHHLYQAGILLPFCIIVFVLAWIGQFWGHKIEGKKPSFLQDIAFLLIGPLWVTRFFYRKIGINV</sequence>
<name>A0AAX4HNM0_9BACT</name>
<evidence type="ECO:0000313" key="3">
    <source>
        <dbReference type="Proteomes" id="UP001324634"/>
    </source>
</evidence>
<dbReference type="EMBL" id="CP139487">
    <property type="protein sequence ID" value="WPU64849.1"/>
    <property type="molecule type" value="Genomic_DNA"/>
</dbReference>
<dbReference type="GO" id="GO:0016020">
    <property type="term" value="C:membrane"/>
    <property type="evidence" value="ECO:0007669"/>
    <property type="project" value="GOC"/>
</dbReference>
<feature type="transmembrane region" description="Helical" evidence="1">
    <location>
        <begin position="26"/>
        <end position="51"/>
    </location>
</feature>
<keyword evidence="1" id="KW-0812">Transmembrane</keyword>
<proteinExistence type="predicted"/>
<dbReference type="Proteomes" id="UP001324634">
    <property type="component" value="Chromosome"/>
</dbReference>
<dbReference type="KEGG" id="psti:SOO65_19325"/>
<feature type="transmembrane region" description="Helical" evidence="1">
    <location>
        <begin position="127"/>
        <end position="146"/>
    </location>
</feature>
<dbReference type="PANTHER" id="PTHR28026:SF9">
    <property type="entry name" value="2-HYDROXY-PALMITIC ACID DIOXYGENASE MPO1"/>
    <property type="match status" value="1"/>
</dbReference>
<protein>
    <submittedName>
        <fullName evidence="2">Mpo1-like protein</fullName>
    </submittedName>
</protein>
<feature type="transmembrane region" description="Helical" evidence="1">
    <location>
        <begin position="57"/>
        <end position="81"/>
    </location>
</feature>
<evidence type="ECO:0000313" key="2">
    <source>
        <dbReference type="EMBL" id="WPU64849.1"/>
    </source>
</evidence>
<dbReference type="RefSeq" id="WP_321394439.1">
    <property type="nucleotide sequence ID" value="NZ_CP139487.1"/>
</dbReference>
<evidence type="ECO:0000256" key="1">
    <source>
        <dbReference type="SAM" id="Phobius"/>
    </source>
</evidence>
<keyword evidence="1" id="KW-0472">Membrane</keyword>
<accession>A0AAX4HNM0</accession>
<organism evidence="2 3">
    <name type="scientific">Peredibacter starrii</name>
    <dbReference type="NCBI Taxonomy" id="28202"/>
    <lineage>
        <taxon>Bacteria</taxon>
        <taxon>Pseudomonadati</taxon>
        <taxon>Bdellovibrionota</taxon>
        <taxon>Bacteriovoracia</taxon>
        <taxon>Bacteriovoracales</taxon>
        <taxon>Bacteriovoracaceae</taxon>
        <taxon>Peredibacter</taxon>
    </lineage>
</organism>
<keyword evidence="1" id="KW-1133">Transmembrane helix</keyword>
<gene>
    <name evidence="2" type="ORF">SOO65_19325</name>
</gene>
<keyword evidence="3" id="KW-1185">Reference proteome</keyword>
<dbReference type="Pfam" id="PF06127">
    <property type="entry name" value="Mpo1-like"/>
    <property type="match status" value="1"/>
</dbReference>
<feature type="transmembrane region" description="Helical" evidence="1">
    <location>
        <begin position="93"/>
        <end position="115"/>
    </location>
</feature>
<dbReference type="GO" id="GO:0046521">
    <property type="term" value="P:sphingoid catabolic process"/>
    <property type="evidence" value="ECO:0007669"/>
    <property type="project" value="TreeGrafter"/>
</dbReference>
<reference evidence="2 3" key="1">
    <citation type="submission" date="2023-11" db="EMBL/GenBank/DDBJ databases">
        <title>Peredibacter starrii A3.12.</title>
        <authorList>
            <person name="Mitchell R.J."/>
        </authorList>
    </citation>
    <scope>NUCLEOTIDE SEQUENCE [LARGE SCALE GENOMIC DNA]</scope>
    <source>
        <strain evidence="2 3">A3.12</strain>
    </source>
</reference>
<dbReference type="PANTHER" id="PTHR28026">
    <property type="entry name" value="DUF962 DOMAIN PROTEIN (AFU_ORTHOLOGUE AFUA_8G05310)"/>
    <property type="match status" value="1"/>
</dbReference>
<dbReference type="InterPro" id="IPR009305">
    <property type="entry name" value="Mpo1-like"/>
</dbReference>